<reference evidence="1" key="1">
    <citation type="submission" date="2021-02" db="EMBL/GenBank/DDBJ databases">
        <authorList>
            <consortium name="DOE Joint Genome Institute"/>
            <person name="Ahrendt S."/>
            <person name="Looney B.P."/>
            <person name="Miyauchi S."/>
            <person name="Morin E."/>
            <person name="Drula E."/>
            <person name="Courty P.E."/>
            <person name="Chicoki N."/>
            <person name="Fauchery L."/>
            <person name="Kohler A."/>
            <person name="Kuo A."/>
            <person name="Labutti K."/>
            <person name="Pangilinan J."/>
            <person name="Lipzen A."/>
            <person name="Riley R."/>
            <person name="Andreopoulos W."/>
            <person name="He G."/>
            <person name="Johnson J."/>
            <person name="Barry K.W."/>
            <person name="Grigoriev I.V."/>
            <person name="Nagy L."/>
            <person name="Hibbett D."/>
            <person name="Henrissat B."/>
            <person name="Matheny P.B."/>
            <person name="Labbe J."/>
            <person name="Martin F."/>
        </authorList>
    </citation>
    <scope>NUCLEOTIDE SEQUENCE</scope>
    <source>
        <strain evidence="1">EC-137</strain>
    </source>
</reference>
<accession>A0ACB8QR83</accession>
<dbReference type="EMBL" id="MU273502">
    <property type="protein sequence ID" value="KAI0034354.1"/>
    <property type="molecule type" value="Genomic_DNA"/>
</dbReference>
<reference evidence="1" key="2">
    <citation type="journal article" date="2022" name="New Phytol.">
        <title>Evolutionary transition to the ectomycorrhizal habit in the genomes of a hyperdiverse lineage of mushroom-forming fungi.</title>
        <authorList>
            <person name="Looney B."/>
            <person name="Miyauchi S."/>
            <person name="Morin E."/>
            <person name="Drula E."/>
            <person name="Courty P.E."/>
            <person name="Kohler A."/>
            <person name="Kuo A."/>
            <person name="LaButti K."/>
            <person name="Pangilinan J."/>
            <person name="Lipzen A."/>
            <person name="Riley R."/>
            <person name="Andreopoulos W."/>
            <person name="He G."/>
            <person name="Johnson J."/>
            <person name="Nolan M."/>
            <person name="Tritt A."/>
            <person name="Barry K.W."/>
            <person name="Grigoriev I.V."/>
            <person name="Nagy L.G."/>
            <person name="Hibbett D."/>
            <person name="Henrissat B."/>
            <person name="Matheny P.B."/>
            <person name="Labbe J."/>
            <person name="Martin F.M."/>
        </authorList>
    </citation>
    <scope>NUCLEOTIDE SEQUENCE</scope>
    <source>
        <strain evidence="1">EC-137</strain>
    </source>
</reference>
<protein>
    <submittedName>
        <fullName evidence="1">Uncharacterized protein</fullName>
    </submittedName>
</protein>
<name>A0ACB8QR83_9AGAM</name>
<gene>
    <name evidence="1" type="ORF">K488DRAFT_38030</name>
</gene>
<dbReference type="Proteomes" id="UP000814128">
    <property type="component" value="Unassembled WGS sequence"/>
</dbReference>
<feature type="non-terminal residue" evidence="1">
    <location>
        <position position="1"/>
    </location>
</feature>
<evidence type="ECO:0000313" key="1">
    <source>
        <dbReference type="EMBL" id="KAI0034354.1"/>
    </source>
</evidence>
<feature type="non-terminal residue" evidence="1">
    <location>
        <position position="191"/>
    </location>
</feature>
<comment type="caution">
    <text evidence="1">The sequence shown here is derived from an EMBL/GenBank/DDBJ whole genome shotgun (WGS) entry which is preliminary data.</text>
</comment>
<evidence type="ECO:0000313" key="2">
    <source>
        <dbReference type="Proteomes" id="UP000814128"/>
    </source>
</evidence>
<organism evidence="1 2">
    <name type="scientific">Vararia minispora EC-137</name>
    <dbReference type="NCBI Taxonomy" id="1314806"/>
    <lineage>
        <taxon>Eukaryota</taxon>
        <taxon>Fungi</taxon>
        <taxon>Dikarya</taxon>
        <taxon>Basidiomycota</taxon>
        <taxon>Agaricomycotina</taxon>
        <taxon>Agaricomycetes</taxon>
        <taxon>Russulales</taxon>
        <taxon>Lachnocladiaceae</taxon>
        <taxon>Vararia</taxon>
    </lineage>
</organism>
<keyword evidence="2" id="KW-1185">Reference proteome</keyword>
<sequence>TCPPISGLFFDPSLLLQPTLASVTEALCLSTFFAESSSNQAMLFSCPSPAASSLPPFLQTLLDTVADVLRPAVSARTHALLFQAQPGCARQAIVNLYHPGEGIAPHVDLPARYGDGVIGVSLGAGCAMRFLWLPPLPPRSLVVLTGEARYEWTHGIVARETDIVQDVGEVMRGTRVSVTFRWLLPGADVVG</sequence>
<proteinExistence type="predicted"/>